<evidence type="ECO:0000256" key="2">
    <source>
        <dbReference type="SAM" id="Phobius"/>
    </source>
</evidence>
<organism evidence="6 7">
    <name type="scientific">Gossypium armourianum</name>
    <dbReference type="NCBI Taxonomy" id="34283"/>
    <lineage>
        <taxon>Eukaryota</taxon>
        <taxon>Viridiplantae</taxon>
        <taxon>Streptophyta</taxon>
        <taxon>Embryophyta</taxon>
        <taxon>Tracheophyta</taxon>
        <taxon>Spermatophyta</taxon>
        <taxon>Magnoliopsida</taxon>
        <taxon>eudicotyledons</taxon>
        <taxon>Gunneridae</taxon>
        <taxon>Pentapetalae</taxon>
        <taxon>rosids</taxon>
        <taxon>malvids</taxon>
        <taxon>Malvales</taxon>
        <taxon>Malvaceae</taxon>
        <taxon>Malvoideae</taxon>
        <taxon>Gossypium</taxon>
    </lineage>
</organism>
<feature type="domain" description="Mon2 C-terminal" evidence="4">
    <location>
        <begin position="415"/>
        <end position="524"/>
    </location>
</feature>
<dbReference type="Proteomes" id="UP000593575">
    <property type="component" value="Unassembled WGS sequence"/>
</dbReference>
<dbReference type="SUPFAM" id="SSF48371">
    <property type="entry name" value="ARM repeat"/>
    <property type="match status" value="1"/>
</dbReference>
<dbReference type="PANTHER" id="PTHR10663:SF375">
    <property type="entry name" value="LD29171P"/>
    <property type="match status" value="1"/>
</dbReference>
<evidence type="ECO:0000259" key="5">
    <source>
        <dbReference type="Pfam" id="PF20252"/>
    </source>
</evidence>
<protein>
    <recommendedName>
        <fullName evidence="8">Brefeldin A-inhibited guanine nucleotide-exchange protein 2-like</fullName>
    </recommendedName>
</protein>
<reference evidence="6 7" key="1">
    <citation type="journal article" date="2019" name="Genome Biol. Evol.">
        <title>Insights into the evolution of the New World diploid cottons (Gossypium, subgenus Houzingenia) based on genome sequencing.</title>
        <authorList>
            <person name="Grover C.E."/>
            <person name="Arick M.A. 2nd"/>
            <person name="Thrash A."/>
            <person name="Conover J.L."/>
            <person name="Sanders W.S."/>
            <person name="Peterson D.G."/>
            <person name="Frelichowski J.E."/>
            <person name="Scheffler J.A."/>
            <person name="Scheffler B.E."/>
            <person name="Wendel J.F."/>
        </authorList>
    </citation>
    <scope>NUCLEOTIDE SEQUENCE [LARGE SCALE GENOMIC DNA]</scope>
    <source>
        <strain evidence="6">6</strain>
        <tissue evidence="6">Leaf</tissue>
    </source>
</reference>
<dbReference type="AlphaFoldDB" id="A0A7J9JBA1"/>
<dbReference type="PANTHER" id="PTHR10663">
    <property type="entry name" value="GUANYL-NUCLEOTIDE EXCHANGE FACTOR"/>
    <property type="match status" value="1"/>
</dbReference>
<evidence type="ECO:0000313" key="6">
    <source>
        <dbReference type="EMBL" id="MBA0831660.1"/>
    </source>
</evidence>
<feature type="domain" description="Sec7/BIG1-like C-terminal" evidence="5">
    <location>
        <begin position="649"/>
        <end position="851"/>
    </location>
</feature>
<evidence type="ECO:0000259" key="4">
    <source>
        <dbReference type="Pfam" id="PF16206"/>
    </source>
</evidence>
<keyword evidence="2" id="KW-1133">Transmembrane helix</keyword>
<sequence length="865" mass="96469">GDNDGDLPNLTRGVLLGQVCLLNVIILAIVILADEDGNYLREAWEHILTCVSRFEHLHLLGEGAPPDATFFAFPQNDSEKSKQAKSTVLPVLRKKGPGKIQYAAAAVMRGSYDSAGIGGNIAGAVTSEQMNNLVSNLNMLEQVGEMNRIFTRSQKLNSEAIVDFVKALCKVSMEELRSTSDPRVFSLTKIVEIAHYNMNRIRLVWSSIWLVLSDFFVTIGCSGNLSIAIFAMDSLRQLSMKFLEREELANYNFQNEFMKPFVIVMRKSSAVEIRELIIRCVSQMVLSRVNNVKSGWKSMFMVFTTAAYDDHKNIVLLAFEIIEKIIRDYFPYITETETTTFTDCVNCLIAFTNSRFNKDISLNAIAFLRFCATKLAEGDLGSSSKNKDNEFGKISPSSSNKGKDGRQDNGVLVDKDDHLYFWFPLLAGLSELSFDPRPEIRKSALQVLFETLRNHGHLFSLPLWERVFESVLFPIFDYVRHAIDPSGGESPGQGIVNDIDEHDQDAWLYETCTLALQLVVDLFVNFYNTVNPLLRKVLSLLVSFIKRPHQSLAGIGIAAFVRLMSNAGDLFSEEKWLEVVSSLKEAANATLPDFPFIVSGDIMVGSNGHALNSQSNEASAGSDTSHGDSESSRAQHVYDLLSDAKCRAAVQLLLIQAVMEIYNMYRTHLSAKSIIILYEAMHDVASHAHRINNNTILRSKLQEFGPMTQLQDPPLLRLENESYQFCLTFLQNLILDRPPRYEEAEVESHLVDLCQEVLLFYIESARSGQASQASEASANGQTQWLIPLGSGKRRELAARAPLIVATLQAICCLGETLFEKNLPQFFPLISNLVSTEHGSSEVQVALSDMLSSSVGPVLLRSCLSW</sequence>
<keyword evidence="7" id="KW-1185">Reference proteome</keyword>
<feature type="domain" description="Mon2/Sec7/BIG1-like HDS" evidence="3">
    <location>
        <begin position="241"/>
        <end position="323"/>
    </location>
</feature>
<name>A0A7J9JBA1_9ROSI</name>
<dbReference type="InterPro" id="IPR015403">
    <property type="entry name" value="Mon2/Sec7/BIG1-like_HDS"/>
</dbReference>
<feature type="transmembrane region" description="Helical" evidence="2">
    <location>
        <begin position="15"/>
        <end position="33"/>
    </location>
</feature>
<dbReference type="EMBL" id="JABFAE010000007">
    <property type="protein sequence ID" value="MBA0831660.1"/>
    <property type="molecule type" value="Genomic_DNA"/>
</dbReference>
<dbReference type="InterPro" id="IPR046455">
    <property type="entry name" value="Sec7/BIG1-like_C"/>
</dbReference>
<feature type="transmembrane region" description="Helical" evidence="2">
    <location>
        <begin position="208"/>
        <end position="232"/>
    </location>
</feature>
<accession>A0A7J9JBA1</accession>
<evidence type="ECO:0000313" key="7">
    <source>
        <dbReference type="Proteomes" id="UP000593575"/>
    </source>
</evidence>
<proteinExistence type="predicted"/>
<dbReference type="GO" id="GO:0005829">
    <property type="term" value="C:cytosol"/>
    <property type="evidence" value="ECO:0007669"/>
    <property type="project" value="TreeGrafter"/>
</dbReference>
<feature type="region of interest" description="Disordered" evidence="1">
    <location>
        <begin position="380"/>
        <end position="407"/>
    </location>
</feature>
<keyword evidence="2" id="KW-0812">Transmembrane</keyword>
<dbReference type="InterPro" id="IPR016024">
    <property type="entry name" value="ARM-type_fold"/>
</dbReference>
<comment type="caution">
    <text evidence="6">The sequence shown here is derived from an EMBL/GenBank/DDBJ whole genome shotgun (WGS) entry which is preliminary data.</text>
</comment>
<dbReference type="Pfam" id="PF16206">
    <property type="entry name" value="Mon2_C"/>
    <property type="match status" value="1"/>
</dbReference>
<evidence type="ECO:0008006" key="8">
    <source>
        <dbReference type="Google" id="ProtNLM"/>
    </source>
</evidence>
<keyword evidence="2" id="KW-0472">Membrane</keyword>
<evidence type="ECO:0000259" key="3">
    <source>
        <dbReference type="Pfam" id="PF09324"/>
    </source>
</evidence>
<dbReference type="Pfam" id="PF20252">
    <property type="entry name" value="BIG2_C"/>
    <property type="match status" value="1"/>
</dbReference>
<dbReference type="GO" id="GO:0005802">
    <property type="term" value="C:trans-Golgi network"/>
    <property type="evidence" value="ECO:0007669"/>
    <property type="project" value="TreeGrafter"/>
</dbReference>
<evidence type="ECO:0000256" key="1">
    <source>
        <dbReference type="SAM" id="MobiDB-lite"/>
    </source>
</evidence>
<dbReference type="InterPro" id="IPR032817">
    <property type="entry name" value="Mon2_C"/>
</dbReference>
<feature type="non-terminal residue" evidence="6">
    <location>
        <position position="1"/>
    </location>
</feature>
<dbReference type="Pfam" id="PF09324">
    <property type="entry name" value="Sec7-like_HDS"/>
    <property type="match status" value="1"/>
</dbReference>
<gene>
    <name evidence="6" type="ORF">Goarm_016111</name>
</gene>